<keyword evidence="10" id="KW-1185">Reference proteome</keyword>
<evidence type="ECO:0000256" key="5">
    <source>
        <dbReference type="ARBA" id="ARBA00022989"/>
    </source>
</evidence>
<dbReference type="PROSITE" id="PS50928">
    <property type="entry name" value="ABC_TM1"/>
    <property type="match status" value="1"/>
</dbReference>
<feature type="transmembrane region" description="Helical" evidence="7">
    <location>
        <begin position="80"/>
        <end position="99"/>
    </location>
</feature>
<gene>
    <name evidence="9" type="ORF">SAMN05444406_1664</name>
</gene>
<feature type="transmembrane region" description="Helical" evidence="7">
    <location>
        <begin position="12"/>
        <end position="33"/>
    </location>
</feature>
<keyword evidence="5 7" id="KW-1133">Transmembrane helix</keyword>
<dbReference type="SUPFAM" id="SSF161098">
    <property type="entry name" value="MetI-like"/>
    <property type="match status" value="1"/>
</dbReference>
<dbReference type="CDD" id="cd06261">
    <property type="entry name" value="TM_PBP2"/>
    <property type="match status" value="1"/>
</dbReference>
<dbReference type="Proteomes" id="UP000198577">
    <property type="component" value="Unassembled WGS sequence"/>
</dbReference>
<proteinExistence type="predicted"/>
<evidence type="ECO:0000259" key="8">
    <source>
        <dbReference type="PROSITE" id="PS50928"/>
    </source>
</evidence>
<name>A0A1I5YUI6_9FIRM</name>
<evidence type="ECO:0000256" key="4">
    <source>
        <dbReference type="ARBA" id="ARBA00022692"/>
    </source>
</evidence>
<keyword evidence="6 7" id="KW-0472">Membrane</keyword>
<evidence type="ECO:0000256" key="2">
    <source>
        <dbReference type="ARBA" id="ARBA00022448"/>
    </source>
</evidence>
<keyword evidence="4 7" id="KW-0812">Transmembrane</keyword>
<organism evidence="9 10">
    <name type="scientific">Caldicoprobacter faecalis</name>
    <dbReference type="NCBI Taxonomy" id="937334"/>
    <lineage>
        <taxon>Bacteria</taxon>
        <taxon>Bacillati</taxon>
        <taxon>Bacillota</taxon>
        <taxon>Clostridia</taxon>
        <taxon>Caldicoprobacterales</taxon>
        <taxon>Caldicoprobacteraceae</taxon>
        <taxon>Caldicoprobacter</taxon>
    </lineage>
</organism>
<evidence type="ECO:0000256" key="3">
    <source>
        <dbReference type="ARBA" id="ARBA00022475"/>
    </source>
</evidence>
<evidence type="ECO:0000256" key="7">
    <source>
        <dbReference type="SAM" id="Phobius"/>
    </source>
</evidence>
<dbReference type="STRING" id="937334.SAMN05444406_1664"/>
<evidence type="ECO:0000313" key="10">
    <source>
        <dbReference type="Proteomes" id="UP000198577"/>
    </source>
</evidence>
<dbReference type="Gene3D" id="1.10.3720.10">
    <property type="entry name" value="MetI-like"/>
    <property type="match status" value="1"/>
</dbReference>
<feature type="transmembrane region" description="Helical" evidence="7">
    <location>
        <begin position="260"/>
        <end position="280"/>
    </location>
</feature>
<feature type="domain" description="ABC transmembrane type-1" evidence="8">
    <location>
        <begin position="76"/>
        <end position="279"/>
    </location>
</feature>
<feature type="transmembrane region" description="Helical" evidence="7">
    <location>
        <begin position="111"/>
        <end position="130"/>
    </location>
</feature>
<feature type="transmembrane region" description="Helical" evidence="7">
    <location>
        <begin position="183"/>
        <end position="207"/>
    </location>
</feature>
<dbReference type="GO" id="GO:0055085">
    <property type="term" value="P:transmembrane transport"/>
    <property type="evidence" value="ECO:0007669"/>
    <property type="project" value="InterPro"/>
</dbReference>
<dbReference type="PANTHER" id="PTHR43744:SF9">
    <property type="entry name" value="POLYGALACTURONAN_RHAMNOGALACTURONAN TRANSPORT SYSTEM PERMEASE PROTEIN YTCP"/>
    <property type="match status" value="1"/>
</dbReference>
<dbReference type="OrthoDB" id="157184at2"/>
<feature type="transmembrane region" description="Helical" evidence="7">
    <location>
        <begin position="142"/>
        <end position="163"/>
    </location>
</feature>
<keyword evidence="2" id="KW-0813">Transport</keyword>
<keyword evidence="3" id="KW-1003">Cell membrane</keyword>
<evidence type="ECO:0000313" key="9">
    <source>
        <dbReference type="EMBL" id="SFQ47780.1"/>
    </source>
</evidence>
<dbReference type="GO" id="GO:0005886">
    <property type="term" value="C:plasma membrane"/>
    <property type="evidence" value="ECO:0007669"/>
    <property type="project" value="UniProtKB-SubCell"/>
</dbReference>
<comment type="subcellular location">
    <subcellularLocation>
        <location evidence="1">Cell membrane</location>
        <topology evidence="1">Multi-pass membrane protein</topology>
    </subcellularLocation>
</comment>
<protein>
    <submittedName>
        <fullName evidence="9">Carbohydrate ABC transporter membrane protein 2, CUT1 family</fullName>
    </submittedName>
</protein>
<accession>A0A1I5YUI6</accession>
<dbReference type="InterPro" id="IPR035906">
    <property type="entry name" value="MetI-like_sf"/>
</dbReference>
<dbReference type="RefSeq" id="WP_035146673.1">
    <property type="nucleotide sequence ID" value="NZ_FOXR01000066.1"/>
</dbReference>
<evidence type="ECO:0000256" key="6">
    <source>
        <dbReference type="ARBA" id="ARBA00023136"/>
    </source>
</evidence>
<reference evidence="9 10" key="1">
    <citation type="submission" date="2016-10" db="EMBL/GenBank/DDBJ databases">
        <authorList>
            <person name="de Groot N.N."/>
        </authorList>
    </citation>
    <scope>NUCLEOTIDE SEQUENCE [LARGE SCALE GENOMIC DNA]</scope>
    <source>
        <strain evidence="9 10">DSM 20678</strain>
    </source>
</reference>
<dbReference type="InterPro" id="IPR000515">
    <property type="entry name" value="MetI-like"/>
</dbReference>
<evidence type="ECO:0000256" key="1">
    <source>
        <dbReference type="ARBA" id="ARBA00004651"/>
    </source>
</evidence>
<dbReference type="EMBL" id="FOXR01000066">
    <property type="protein sequence ID" value="SFQ47780.1"/>
    <property type="molecule type" value="Genomic_DNA"/>
</dbReference>
<sequence length="295" mass="33565">MNTIARARVDKIFDTVNIIILTLVLVIILYPLIFVVSASFSDPVRVLQGQVWLWPKGFNIESYKLVFSHDQIMIGYRNTIFYTLLGTFINLVMTTLGAYPLSRRDFRARSFFTFIFVFTMFFSGGLIPTYLVVKQLGLLDTIWALLLPGAVSVWNMTIMRNYFQTSIPFELQESAMIDGCGNLSLLLKIVLPLSIPIIAVMIIFYGVGHWNSFFNALIYLTDQNKYPLQLVLRSILIKEETAEMIAADDSVIRRQMMAEILKYAAIIVASLPVLLLYPFLQKYFVHGIMVGALKG</sequence>
<dbReference type="AlphaFoldDB" id="A0A1I5YUI6"/>
<dbReference type="PANTHER" id="PTHR43744">
    <property type="entry name" value="ABC TRANSPORTER PERMEASE PROTEIN MG189-RELATED-RELATED"/>
    <property type="match status" value="1"/>
</dbReference>